<dbReference type="PANTHER" id="PTHR11727:SF7">
    <property type="entry name" value="DIMETHYLADENOSINE TRANSFERASE-RELATED"/>
    <property type="match status" value="1"/>
</dbReference>
<dbReference type="RefSeq" id="WP_129734319.1">
    <property type="nucleotide sequence ID" value="NZ_PRLM01000001.1"/>
</dbReference>
<gene>
    <name evidence="9" type="primary">rsmA</name>
    <name evidence="9" type="ORF">G3RUM_00094</name>
</gene>
<keyword evidence="2" id="KW-0698">rRNA processing</keyword>
<protein>
    <submittedName>
        <fullName evidence="9">Ribosomal RNA small subunit methyltransferase A</fullName>
        <ecNumber evidence="9">2.1.1.182</ecNumber>
    </submittedName>
</protein>
<dbReference type="EC" id="2.1.1.182" evidence="9"/>
<dbReference type="NCBIfam" id="TIGR00755">
    <property type="entry name" value="ksgA"/>
    <property type="match status" value="1"/>
</dbReference>
<keyword evidence="1" id="KW-0963">Cytoplasm</keyword>
<dbReference type="SUPFAM" id="SSF53335">
    <property type="entry name" value="S-adenosyl-L-methionine-dependent methyltransferases"/>
    <property type="match status" value="1"/>
</dbReference>
<dbReference type="Gene3D" id="3.40.50.150">
    <property type="entry name" value="Vaccinia Virus protein VP39"/>
    <property type="match status" value="1"/>
</dbReference>
<dbReference type="Proteomes" id="UP001191019">
    <property type="component" value="Unassembled WGS sequence"/>
</dbReference>
<feature type="binding site" evidence="7">
    <location>
        <position position="80"/>
    </location>
    <ligand>
        <name>S-adenosyl-L-methionine</name>
        <dbReference type="ChEBI" id="CHEBI:59789"/>
    </ligand>
</feature>
<dbReference type="PROSITE" id="PS51689">
    <property type="entry name" value="SAM_RNA_A_N6_MT"/>
    <property type="match status" value="1"/>
</dbReference>
<dbReference type="GO" id="GO:0052908">
    <property type="term" value="F:16S rRNA (adenine(1518)-N(6)/adenine(1519)-N(6))-dimethyltransferase activity"/>
    <property type="evidence" value="ECO:0007669"/>
    <property type="project" value="UniProtKB-EC"/>
</dbReference>
<dbReference type="InterPro" id="IPR020598">
    <property type="entry name" value="rRNA_Ade_methylase_Trfase_N"/>
</dbReference>
<keyword evidence="5 7" id="KW-0949">S-adenosyl-L-methionine</keyword>
<feature type="binding site" evidence="7">
    <location>
        <position position="98"/>
    </location>
    <ligand>
        <name>S-adenosyl-L-methionine</name>
        <dbReference type="ChEBI" id="CHEBI:59789"/>
    </ligand>
</feature>
<evidence type="ECO:0000256" key="7">
    <source>
        <dbReference type="PROSITE-ProRule" id="PRU01026"/>
    </source>
</evidence>
<dbReference type="InterPro" id="IPR011530">
    <property type="entry name" value="rRNA_adenine_dimethylase"/>
</dbReference>
<feature type="binding site" evidence="7">
    <location>
        <position position="10"/>
    </location>
    <ligand>
        <name>S-adenosyl-L-methionine</name>
        <dbReference type="ChEBI" id="CHEBI:59789"/>
    </ligand>
</feature>
<keyword evidence="3 7" id="KW-0489">Methyltransferase</keyword>
<dbReference type="PANTHER" id="PTHR11727">
    <property type="entry name" value="DIMETHYLADENOSINE TRANSFERASE"/>
    <property type="match status" value="1"/>
</dbReference>
<organism evidence="9 10">
    <name type="scientific">Candidatus Nanosyncoccus alces</name>
    <dbReference type="NCBI Taxonomy" id="2171997"/>
    <lineage>
        <taxon>Bacteria</taxon>
        <taxon>Candidatus Saccharimonadota</taxon>
        <taxon>Candidatus Nanosyncoccalia</taxon>
        <taxon>Candidatus Nanosyncoccales</taxon>
        <taxon>Candidatus Nanosyncoccaceae</taxon>
        <taxon>Candidatus Nanosyncoccus</taxon>
    </lineage>
</organism>
<name>A0ABY0FMM8_9BACT</name>
<comment type="similarity">
    <text evidence="7">Belongs to the class I-like SAM-binding methyltransferase superfamily. rRNA adenine N(6)-methyltransferase family.</text>
</comment>
<reference evidence="9 10" key="1">
    <citation type="journal article" date="2018" name="bioRxiv">
        <title>Evidence of independent acquisition and adaption of ultra-small bacteria to human hosts across the highly diverse yet reduced genomes of the phylum Saccharibacteria.</title>
        <authorList>
            <person name="McLean J.S."/>
            <person name="Bor B."/>
            <person name="To T.T."/>
            <person name="Liu Q."/>
            <person name="Kearns K.A."/>
            <person name="Solden L.M."/>
            <person name="Wrighton K.C."/>
            <person name="He X."/>
            <person name="Shi W."/>
        </authorList>
    </citation>
    <scope>NUCLEOTIDE SEQUENCE [LARGE SCALE GENOMIC DNA]</scope>
    <source>
        <strain evidence="9 10">TM7_G3_2_Rum_HOT_351B</strain>
    </source>
</reference>
<dbReference type="InterPro" id="IPR001737">
    <property type="entry name" value="KsgA/Erm"/>
</dbReference>
<dbReference type="CDD" id="cd02440">
    <property type="entry name" value="AdoMet_MTases"/>
    <property type="match status" value="1"/>
</dbReference>
<dbReference type="InterPro" id="IPR023165">
    <property type="entry name" value="rRNA_Ade_diMease-like_C"/>
</dbReference>
<evidence type="ECO:0000256" key="5">
    <source>
        <dbReference type="ARBA" id="ARBA00022691"/>
    </source>
</evidence>
<keyword evidence="4 7" id="KW-0808">Transferase</keyword>
<sequence length="244" mass="27567">MKNNKSLGQHWLKDRAILEEIADLSGGGELCLEIGPGLGTLTSSLLRRFDKVIAVEYDASLARNLPKSFPGKNLEVINADILEFDFDGLRRPYIVVGNIPYYITSPIIEKLLTLKNCPERIVLLIQKEVVERIVDDKETMLSLFVKNYADVKLGPLVRKIEFTPPPKVDSQVIVMEPHAAQVSDAVFELIKRGFSSPRKKLIHNLAGLTSTERLKQIFEELGIDLNARPGDVKLVDWERLYQFL</sequence>
<evidence type="ECO:0000256" key="2">
    <source>
        <dbReference type="ARBA" id="ARBA00022552"/>
    </source>
</evidence>
<dbReference type="SMART" id="SM00650">
    <property type="entry name" value="rADc"/>
    <property type="match status" value="1"/>
</dbReference>
<feature type="domain" description="Ribosomal RNA adenine methylase transferase N-terminal" evidence="8">
    <location>
        <begin position="17"/>
        <end position="179"/>
    </location>
</feature>
<dbReference type="Gene3D" id="1.10.8.100">
    <property type="entry name" value="Ribosomal RNA adenine dimethylase-like, domain 2"/>
    <property type="match status" value="1"/>
</dbReference>
<evidence type="ECO:0000256" key="6">
    <source>
        <dbReference type="ARBA" id="ARBA00022884"/>
    </source>
</evidence>
<comment type="caution">
    <text evidence="9">The sequence shown here is derived from an EMBL/GenBank/DDBJ whole genome shotgun (WGS) entry which is preliminary data.</text>
</comment>
<accession>A0ABY0FMM8</accession>
<evidence type="ECO:0000313" key="9">
    <source>
        <dbReference type="EMBL" id="RYC75151.1"/>
    </source>
</evidence>
<keyword evidence="6 7" id="KW-0694">RNA-binding</keyword>
<evidence type="ECO:0000256" key="3">
    <source>
        <dbReference type="ARBA" id="ARBA00022603"/>
    </source>
</evidence>
<feature type="binding site" evidence="7">
    <location>
        <position position="56"/>
    </location>
    <ligand>
        <name>S-adenosyl-L-methionine</name>
        <dbReference type="ChEBI" id="CHEBI:59789"/>
    </ligand>
</feature>
<evidence type="ECO:0000259" key="8">
    <source>
        <dbReference type="SMART" id="SM00650"/>
    </source>
</evidence>
<dbReference type="InterPro" id="IPR029063">
    <property type="entry name" value="SAM-dependent_MTases_sf"/>
</dbReference>
<dbReference type="Pfam" id="PF00398">
    <property type="entry name" value="RrnaAD"/>
    <property type="match status" value="1"/>
</dbReference>
<proteinExistence type="inferred from homology"/>
<evidence type="ECO:0000313" key="10">
    <source>
        <dbReference type="Proteomes" id="UP001191019"/>
    </source>
</evidence>
<evidence type="ECO:0000256" key="4">
    <source>
        <dbReference type="ARBA" id="ARBA00022679"/>
    </source>
</evidence>
<dbReference type="PROSITE" id="PS01131">
    <property type="entry name" value="RRNA_A_DIMETH"/>
    <property type="match status" value="1"/>
</dbReference>
<feature type="binding site" evidence="7">
    <location>
        <position position="35"/>
    </location>
    <ligand>
        <name>S-adenosyl-L-methionine</name>
        <dbReference type="ChEBI" id="CHEBI:59789"/>
    </ligand>
</feature>
<dbReference type="EMBL" id="PRLM01000001">
    <property type="protein sequence ID" value="RYC75151.1"/>
    <property type="molecule type" value="Genomic_DNA"/>
</dbReference>
<dbReference type="InterPro" id="IPR020596">
    <property type="entry name" value="rRNA_Ade_Mease_Trfase_CS"/>
</dbReference>
<feature type="binding site" evidence="7">
    <location>
        <position position="12"/>
    </location>
    <ligand>
        <name>S-adenosyl-L-methionine</name>
        <dbReference type="ChEBI" id="CHEBI:59789"/>
    </ligand>
</feature>
<keyword evidence="10" id="KW-1185">Reference proteome</keyword>
<reference evidence="9 10" key="2">
    <citation type="journal article" date="2020" name="Cell Rep.">
        <title>Acquisition and Adaptation of Ultra-small Parasitic Reduced Genome Bacteria to Mammalian Hosts.</title>
        <authorList>
            <person name="McLean J.S."/>
            <person name="Bor B."/>
            <person name="Kerns K.A."/>
            <person name="Liu Q."/>
            <person name="To T.T."/>
            <person name="Solden L."/>
            <person name="Hendrickson E.L."/>
            <person name="Wrighton K."/>
            <person name="Shi W."/>
            <person name="He X."/>
        </authorList>
    </citation>
    <scope>NUCLEOTIDE SEQUENCE [LARGE SCALE GENOMIC DNA]</scope>
    <source>
        <strain evidence="9 10">TM7_G3_2_Rum_HOT_351B</strain>
    </source>
</reference>
<evidence type="ECO:0000256" key="1">
    <source>
        <dbReference type="ARBA" id="ARBA00022490"/>
    </source>
</evidence>